<accession>A0AA86VM97</accession>
<keyword evidence="3" id="KW-1185">Reference proteome</keyword>
<sequence>MLQPKFLITITKPTGISTLPRIKYNSNQIKPLRLNEVLLGSLYLQNQTTNLRKPIQNVFLIELTISGQLYSQQIQREILELYELSYPFDWITDKISEKYDQTMSISVIEYLLNKYKIQPRAYKNSQQEINVHLVFSEGYKQLGYLSKSQHNQKLAKIE</sequence>
<dbReference type="EMBL" id="CAXDID020000361">
    <property type="protein sequence ID" value="CAL6082197.1"/>
    <property type="molecule type" value="Genomic_DNA"/>
</dbReference>
<gene>
    <name evidence="1" type="ORF">HINF_LOCUS58338</name>
    <name evidence="2" type="ORF">HINF_LOCUS60989</name>
</gene>
<dbReference type="EMBL" id="CATOUU010001079">
    <property type="protein sequence ID" value="CAI9970693.1"/>
    <property type="molecule type" value="Genomic_DNA"/>
</dbReference>
<name>A0AA86VM97_9EUKA</name>
<protein>
    <submittedName>
        <fullName evidence="2">Hypothetical_protein</fullName>
    </submittedName>
</protein>
<dbReference type="Proteomes" id="UP001642409">
    <property type="component" value="Unassembled WGS sequence"/>
</dbReference>
<comment type="caution">
    <text evidence="1">The sequence shown here is derived from an EMBL/GenBank/DDBJ whole genome shotgun (WGS) entry which is preliminary data.</text>
</comment>
<evidence type="ECO:0000313" key="1">
    <source>
        <dbReference type="EMBL" id="CAI9970693.1"/>
    </source>
</evidence>
<proteinExistence type="predicted"/>
<reference evidence="2 3" key="2">
    <citation type="submission" date="2024-07" db="EMBL/GenBank/DDBJ databases">
        <authorList>
            <person name="Akdeniz Z."/>
        </authorList>
    </citation>
    <scope>NUCLEOTIDE SEQUENCE [LARGE SCALE GENOMIC DNA]</scope>
</reference>
<dbReference type="AlphaFoldDB" id="A0AA86VM97"/>
<evidence type="ECO:0000313" key="2">
    <source>
        <dbReference type="EMBL" id="CAL6082197.1"/>
    </source>
</evidence>
<organism evidence="1">
    <name type="scientific">Hexamita inflata</name>
    <dbReference type="NCBI Taxonomy" id="28002"/>
    <lineage>
        <taxon>Eukaryota</taxon>
        <taxon>Metamonada</taxon>
        <taxon>Diplomonadida</taxon>
        <taxon>Hexamitidae</taxon>
        <taxon>Hexamitinae</taxon>
        <taxon>Hexamita</taxon>
    </lineage>
</organism>
<evidence type="ECO:0000313" key="3">
    <source>
        <dbReference type="Proteomes" id="UP001642409"/>
    </source>
</evidence>
<reference evidence="1" key="1">
    <citation type="submission" date="2023-06" db="EMBL/GenBank/DDBJ databases">
        <authorList>
            <person name="Kurt Z."/>
        </authorList>
    </citation>
    <scope>NUCLEOTIDE SEQUENCE</scope>
</reference>